<keyword evidence="3" id="KW-1185">Reference proteome</keyword>
<protein>
    <submittedName>
        <fullName evidence="1">Nuclear transport factor 2 family protein</fullName>
    </submittedName>
</protein>
<dbReference type="Proteomes" id="UP000317039">
    <property type="component" value="Chromosome"/>
</dbReference>
<dbReference type="AlphaFoldDB" id="A0A378Y9Y7"/>
<proteinExistence type="predicted"/>
<dbReference type="OrthoDB" id="3475938at2"/>
<accession>A0A378Y9Y7</accession>
<organism evidence="2 3">
    <name type="scientific">Nocardia otitidiscaviarum</name>
    <dbReference type="NCBI Taxonomy" id="1823"/>
    <lineage>
        <taxon>Bacteria</taxon>
        <taxon>Bacillati</taxon>
        <taxon>Actinomycetota</taxon>
        <taxon>Actinomycetes</taxon>
        <taxon>Mycobacteriales</taxon>
        <taxon>Nocardiaceae</taxon>
        <taxon>Nocardia</taxon>
    </lineage>
</organism>
<evidence type="ECO:0000313" key="3">
    <source>
        <dbReference type="Proteomes" id="UP000255467"/>
    </source>
</evidence>
<evidence type="ECO:0000313" key="4">
    <source>
        <dbReference type="Proteomes" id="UP000317039"/>
    </source>
</evidence>
<name>A0A378Y9Y7_9NOCA</name>
<reference evidence="1 4" key="2">
    <citation type="submission" date="2019-07" db="EMBL/GenBank/DDBJ databases">
        <title>Complete Genome Sequence and Methylome Analysis of Nocardia otitidis-caviarum NEB252.</title>
        <authorList>
            <person name="Fomenkov A."/>
            <person name="Anton B.P."/>
            <person name="Vincze T."/>
            <person name="Roberts R.J."/>
        </authorList>
    </citation>
    <scope>NUCLEOTIDE SEQUENCE [LARGE SCALE GENOMIC DNA]</scope>
    <source>
        <strain evidence="1 4">NEB252</strain>
    </source>
</reference>
<dbReference type="SUPFAM" id="SSF54427">
    <property type="entry name" value="NTF2-like"/>
    <property type="match status" value="1"/>
</dbReference>
<gene>
    <name evidence="1" type="ORF">FOH10_00050</name>
    <name evidence="2" type="ORF">NCTC1934_01105</name>
</gene>
<evidence type="ECO:0000313" key="2">
    <source>
        <dbReference type="EMBL" id="SUA73658.1"/>
    </source>
</evidence>
<dbReference type="EMBL" id="CP041695">
    <property type="protein sequence ID" value="QDP77364.1"/>
    <property type="molecule type" value="Genomic_DNA"/>
</dbReference>
<dbReference type="KEGG" id="nod:FOH10_00050"/>
<dbReference type="Gene3D" id="3.10.450.50">
    <property type="match status" value="1"/>
</dbReference>
<dbReference type="Proteomes" id="UP000255467">
    <property type="component" value="Unassembled WGS sequence"/>
</dbReference>
<dbReference type="EMBL" id="UGRY01000002">
    <property type="protein sequence ID" value="SUA73658.1"/>
    <property type="molecule type" value="Genomic_DNA"/>
</dbReference>
<dbReference type="InterPro" id="IPR032710">
    <property type="entry name" value="NTF2-like_dom_sf"/>
</dbReference>
<dbReference type="RefSeq" id="WP_051037786.1">
    <property type="nucleotide sequence ID" value="NZ_CP041695.1"/>
</dbReference>
<dbReference type="GeneID" id="80330794"/>
<evidence type="ECO:0000313" key="1">
    <source>
        <dbReference type="EMBL" id="QDP77364.1"/>
    </source>
</evidence>
<sequence length="131" mass="14637">MIDFELKARELLKALESGVAGEHLRPFFHHDAVQVEHPSRVAPTGRTRALDAMLEASVVGARMLESQRYDIRSVTAADRRVALQLRWSGVLAQQLGDLRAGDALHADVAMFLTYDDTGRVLRQESYDCYPA</sequence>
<reference evidence="2 3" key="1">
    <citation type="submission" date="2018-06" db="EMBL/GenBank/DDBJ databases">
        <authorList>
            <consortium name="Pathogen Informatics"/>
            <person name="Doyle S."/>
        </authorList>
    </citation>
    <scope>NUCLEOTIDE SEQUENCE [LARGE SCALE GENOMIC DNA]</scope>
    <source>
        <strain evidence="2 3">NCTC1934</strain>
    </source>
</reference>